<dbReference type="GO" id="GO:0050660">
    <property type="term" value="F:flavin adenine dinucleotide binding"/>
    <property type="evidence" value="ECO:0007669"/>
    <property type="project" value="TreeGrafter"/>
</dbReference>
<dbReference type="PANTHER" id="PTHR18968:SF164">
    <property type="entry name" value="PYRUVATE DECARBOXYLASE"/>
    <property type="match status" value="1"/>
</dbReference>
<sequence>MELDRMRFVPCQLPPGMVYTASFAFFEALWEAGVTHVFANLGSDHPSILEAMVKGQKEKPDEFPKIITCPNEMVALSMADGYARLTGKPQCVIVHVDVGTQGLAAAVHNASCGRAPVLIFAGLSPFTIEGEMRGSRTEYIHWIQDVPDQKQIVSQYCRYSAEIRSGKNVKQMVNRALQFATSDPKGPVYLAGAREVMEEEIEPYKVSQSVWSAVAPSALPAEGVKLIASELAVAKEPLVIVGYSGREVKGVTELMKLANTFKGVRVLDTGGCDMCFPADHPASLGMRFGIHDAIKTADFILVADCDVPWIPTQCKPSESAKVIHVDVDPLKQQMPVFYLPSMATFRAESATAFRQINEYVAANDSLKQVLSSEEQTSLGKRREEEHKKSRQAVADLAIVPSGGGNAHLNASYLTSQLRKNCPVDTIWAIESVTLTGIVADQIAATLPKSWINCGGGGLGWSGGGALGIKLATDREHGGKNKGKFVCQIVGDGTYLFSIPGSVYWIARRYNIPILTIVLNNKGWNAPRRSMLLVHPEGDGSRATNEDLNISFAPTPDYSGIARAAAGGQLWAGCASTVADLARLLPEAIKSVQNGITAVLEAQLDGTVGKYPVKF</sequence>
<dbReference type="GO" id="GO:0030976">
    <property type="term" value="F:thiamine pyrophosphate binding"/>
    <property type="evidence" value="ECO:0007669"/>
    <property type="project" value="InterPro"/>
</dbReference>
<evidence type="ECO:0000313" key="8">
    <source>
        <dbReference type="Proteomes" id="UP000326565"/>
    </source>
</evidence>
<dbReference type="GO" id="GO:0009097">
    <property type="term" value="P:isoleucine biosynthetic process"/>
    <property type="evidence" value="ECO:0007669"/>
    <property type="project" value="TreeGrafter"/>
</dbReference>
<dbReference type="GO" id="GO:0005948">
    <property type="term" value="C:acetolactate synthase complex"/>
    <property type="evidence" value="ECO:0007669"/>
    <property type="project" value="TreeGrafter"/>
</dbReference>
<feature type="domain" description="Thiamine pyrophosphate enzyme TPP-binding" evidence="5">
    <location>
        <begin position="439"/>
        <end position="592"/>
    </location>
</feature>
<feature type="domain" description="Thiamine pyrophosphate enzyme central" evidence="4">
    <location>
        <begin position="226"/>
        <end position="330"/>
    </location>
</feature>
<dbReference type="Pfam" id="PF02776">
    <property type="entry name" value="TPP_enzyme_N"/>
    <property type="match status" value="1"/>
</dbReference>
<keyword evidence="8" id="KW-1185">Reference proteome</keyword>
<dbReference type="Pfam" id="PF02775">
    <property type="entry name" value="TPP_enzyme_C"/>
    <property type="match status" value="1"/>
</dbReference>
<dbReference type="GO" id="GO:0009099">
    <property type="term" value="P:L-valine biosynthetic process"/>
    <property type="evidence" value="ECO:0007669"/>
    <property type="project" value="TreeGrafter"/>
</dbReference>
<dbReference type="OrthoDB" id="2867507at2759"/>
<evidence type="ECO:0000256" key="1">
    <source>
        <dbReference type="ARBA" id="ARBA00007812"/>
    </source>
</evidence>
<comment type="similarity">
    <text evidence="1 3">Belongs to the TPP enzyme family.</text>
</comment>
<evidence type="ECO:0000259" key="6">
    <source>
        <dbReference type="Pfam" id="PF02776"/>
    </source>
</evidence>
<organism evidence="7 8">
    <name type="scientific">Aspergillus leporis</name>
    <dbReference type="NCBI Taxonomy" id="41062"/>
    <lineage>
        <taxon>Eukaryota</taxon>
        <taxon>Fungi</taxon>
        <taxon>Dikarya</taxon>
        <taxon>Ascomycota</taxon>
        <taxon>Pezizomycotina</taxon>
        <taxon>Eurotiomycetes</taxon>
        <taxon>Eurotiomycetidae</taxon>
        <taxon>Eurotiales</taxon>
        <taxon>Aspergillaceae</taxon>
        <taxon>Aspergillus</taxon>
        <taxon>Aspergillus subgen. Circumdati</taxon>
    </lineage>
</organism>
<gene>
    <name evidence="7" type="ORF">BDV29DRAFT_154534</name>
</gene>
<dbReference type="Gene3D" id="3.40.50.1220">
    <property type="entry name" value="TPP-binding domain"/>
    <property type="match status" value="1"/>
</dbReference>
<dbReference type="InterPro" id="IPR045229">
    <property type="entry name" value="TPP_enz"/>
</dbReference>
<dbReference type="Proteomes" id="UP000326565">
    <property type="component" value="Unassembled WGS sequence"/>
</dbReference>
<dbReference type="GO" id="GO:0005739">
    <property type="term" value="C:mitochondrion"/>
    <property type="evidence" value="ECO:0007669"/>
    <property type="project" value="TreeGrafter"/>
</dbReference>
<dbReference type="GO" id="GO:0003984">
    <property type="term" value="F:acetolactate synthase activity"/>
    <property type="evidence" value="ECO:0007669"/>
    <property type="project" value="TreeGrafter"/>
</dbReference>
<dbReference type="CDD" id="cd07035">
    <property type="entry name" value="TPP_PYR_POX_like"/>
    <property type="match status" value="1"/>
</dbReference>
<reference evidence="7 8" key="1">
    <citation type="submission" date="2019-04" db="EMBL/GenBank/DDBJ databases">
        <title>Friends and foes A comparative genomics study of 23 Aspergillus species from section Flavi.</title>
        <authorList>
            <consortium name="DOE Joint Genome Institute"/>
            <person name="Kjaerbolling I."/>
            <person name="Vesth T."/>
            <person name="Frisvad J.C."/>
            <person name="Nybo J.L."/>
            <person name="Theobald S."/>
            <person name="Kildgaard S."/>
            <person name="Isbrandt T."/>
            <person name="Kuo A."/>
            <person name="Sato A."/>
            <person name="Lyhne E.K."/>
            <person name="Kogle M.E."/>
            <person name="Wiebenga A."/>
            <person name="Kun R.S."/>
            <person name="Lubbers R.J."/>
            <person name="Makela M.R."/>
            <person name="Barry K."/>
            <person name="Chovatia M."/>
            <person name="Clum A."/>
            <person name="Daum C."/>
            <person name="Haridas S."/>
            <person name="He G."/>
            <person name="LaButti K."/>
            <person name="Lipzen A."/>
            <person name="Mondo S."/>
            <person name="Riley R."/>
            <person name="Salamov A."/>
            <person name="Simmons B.A."/>
            <person name="Magnuson J.K."/>
            <person name="Henrissat B."/>
            <person name="Mortensen U.H."/>
            <person name="Larsen T.O."/>
            <person name="Devries R.P."/>
            <person name="Grigoriev I.V."/>
            <person name="Machida M."/>
            <person name="Baker S.E."/>
            <person name="Andersen M.R."/>
        </authorList>
    </citation>
    <scope>NUCLEOTIDE SEQUENCE [LARGE SCALE GENOMIC DNA]</scope>
    <source>
        <strain evidence="7 8">CBS 151.66</strain>
    </source>
</reference>
<dbReference type="InterPro" id="IPR011766">
    <property type="entry name" value="TPP_enzyme_TPP-bd"/>
</dbReference>
<dbReference type="InterPro" id="IPR012001">
    <property type="entry name" value="Thiamin_PyroP_enz_TPP-bd_dom"/>
</dbReference>
<evidence type="ECO:0000256" key="2">
    <source>
        <dbReference type="ARBA" id="ARBA00023052"/>
    </source>
</evidence>
<keyword evidence="2 3" id="KW-0786">Thiamine pyrophosphate</keyword>
<evidence type="ECO:0000256" key="3">
    <source>
        <dbReference type="RuleBase" id="RU362132"/>
    </source>
</evidence>
<dbReference type="SUPFAM" id="SSF52518">
    <property type="entry name" value="Thiamin diphosphate-binding fold (THDP-binding)"/>
    <property type="match status" value="2"/>
</dbReference>
<evidence type="ECO:0000313" key="7">
    <source>
        <dbReference type="EMBL" id="KAB8076672.1"/>
    </source>
</evidence>
<dbReference type="InterPro" id="IPR029061">
    <property type="entry name" value="THDP-binding"/>
</dbReference>
<dbReference type="EMBL" id="ML732178">
    <property type="protein sequence ID" value="KAB8076672.1"/>
    <property type="molecule type" value="Genomic_DNA"/>
</dbReference>
<evidence type="ECO:0000259" key="4">
    <source>
        <dbReference type="Pfam" id="PF00205"/>
    </source>
</evidence>
<protein>
    <submittedName>
        <fullName evidence="7">Thiamine pyrophosphate-requiring enzyme</fullName>
    </submittedName>
</protein>
<name>A0A5N5XBF4_9EURO</name>
<evidence type="ECO:0000259" key="5">
    <source>
        <dbReference type="Pfam" id="PF02775"/>
    </source>
</evidence>
<proteinExistence type="inferred from homology"/>
<dbReference type="InterPro" id="IPR029035">
    <property type="entry name" value="DHS-like_NAD/FAD-binding_dom"/>
</dbReference>
<dbReference type="NCBIfam" id="NF006203">
    <property type="entry name" value="PRK08327.1"/>
    <property type="match status" value="1"/>
</dbReference>
<dbReference type="Gene3D" id="3.40.50.970">
    <property type="match status" value="2"/>
</dbReference>
<dbReference type="GO" id="GO:0000287">
    <property type="term" value="F:magnesium ion binding"/>
    <property type="evidence" value="ECO:0007669"/>
    <property type="project" value="InterPro"/>
</dbReference>
<feature type="domain" description="Thiamine pyrophosphate enzyme N-terminal TPP-binding" evidence="6">
    <location>
        <begin position="21"/>
        <end position="151"/>
    </location>
</feature>
<dbReference type="AlphaFoldDB" id="A0A5N5XBF4"/>
<dbReference type="InterPro" id="IPR012000">
    <property type="entry name" value="Thiamin_PyroP_enz_cen_dom"/>
</dbReference>
<accession>A0A5N5XBF4</accession>
<dbReference type="PANTHER" id="PTHR18968">
    <property type="entry name" value="THIAMINE PYROPHOSPHATE ENZYMES"/>
    <property type="match status" value="1"/>
</dbReference>
<dbReference type="SUPFAM" id="SSF52467">
    <property type="entry name" value="DHS-like NAD/FAD-binding domain"/>
    <property type="match status" value="1"/>
</dbReference>
<dbReference type="Pfam" id="PF00205">
    <property type="entry name" value="TPP_enzyme_M"/>
    <property type="match status" value="1"/>
</dbReference>